<dbReference type="Gene3D" id="1.10.510.10">
    <property type="entry name" value="Transferase(Phosphotransferase) domain 1"/>
    <property type="match status" value="2"/>
</dbReference>
<reference evidence="5" key="1">
    <citation type="submission" date="2016-10" db="EMBL/GenBank/DDBJ databases">
        <authorList>
            <person name="Varghese N."/>
            <person name="Submissions S."/>
        </authorList>
    </citation>
    <scope>NUCLEOTIDE SEQUENCE [LARGE SCALE GENOMIC DNA]</scope>
    <source>
        <strain evidence="5">DSM 17465</strain>
    </source>
</reference>
<dbReference type="PROSITE" id="PS50011">
    <property type="entry name" value="PROTEIN_KINASE_DOM"/>
    <property type="match status" value="1"/>
</dbReference>
<dbReference type="AlphaFoldDB" id="A0A1I7DSQ3"/>
<dbReference type="InterPro" id="IPR000719">
    <property type="entry name" value="Prot_kinase_dom"/>
</dbReference>
<sequence>MGVVFVGEHTASGKQVAIKMATKHEATKLNQLRQEIRSLAKIQHPGVVQILDHGVSDGLPWHAMEVIEAPTLTNVTKQIWSSQRTKRYVNNASNVFLPGQDSDTTITQVGEINLRESVEFKDYKFLTNRSSDAAAGRLKDVLTLTYGICEVLSYVHSSGIIHRDLKPDNIFILENMYPVLVDFGLVSEVRGTVGREVLEDAQATSGSPFFMAPEQILNETLDARCDLYSLGCILYELVTGLKPFSGSRVQVLHGHLERNPINPSDLVHGVPKALNDMIMSLLSKSTDQRIGYAETILQIIETLGVQRPHWPSTPSTGHSYLYRASFIENSKIQADIEDRLIQAKNGKGQVVIAFGESGLGKTRFASEIAKRVLKTGISVTTCECSFRGRHDTQPKPVTQPLYPFLHLLDHIADYCTEKGLEVYENILSEHAAILSEYSASIKSLTWVKHLPLAPKLEADQYLNRLFNALRSVLASYSQATPLLLILDDLQWADELSIAFLEFLTKEGLEGIAVLILGTMRTEEKTQQVSSMLKSNCVREVLLERMGIGDVEKLACGMLATEEIPQNFAEFLFEQSNGNPFFIAEYLRTAVAEHLLQRDRSGKWNFTHHTSSEAYCFKQLPLPNSLSELIKLRISRLTPEARKALDCAALLGRVFETELVSSVMQLHEENLGQIINELVERQVLEADEKDGFRFLHDKIREVTEHQLSSHQRRELHEKIARKLDNLRTNALKPETIDARLGHHWSCAGVPARAARHLRFAADFAHHQHANDEATRLNKAALSEIKKAEKTETGRQQYWNTEAISVNIALAQLYSLTRSYELARAQVVDALERQPSDVITKARLYRLSGKTFEAEHRHDDALSAYDEAERILYSKPNSSINWVNEHIEVKLGRLWTHYWAANSRLMDIEISETQVLVEDSGLPQHRYQFYLTQIFRNLRRDRYQVDQQTVLLGRQLLSAATSANLEIETSFAQFELGFLLLFAGELTEAKQVLEEALERSKQVGDTSSEVRSLCYYVILLRRMGNIAKTENAAHKLLRSAGKAQMMDYVGVAYASLGWVFFKKENLDFAKVKIKKAKEIWSSLSFDYSMKWTAVIVELKISFEERDVKRLNDCALSLLHHIQLKLPDKVELALEGITAAFSEKDHLEVLRHAKEALFQAEASNYL</sequence>
<dbReference type="Pfam" id="PF13191">
    <property type="entry name" value="AAA_16"/>
    <property type="match status" value="1"/>
</dbReference>
<dbReference type="InterPro" id="IPR027417">
    <property type="entry name" value="P-loop_NTPase"/>
</dbReference>
<dbReference type="SUPFAM" id="SSF56112">
    <property type="entry name" value="Protein kinase-like (PK-like)"/>
    <property type="match status" value="1"/>
</dbReference>
<dbReference type="InterPro" id="IPR019734">
    <property type="entry name" value="TPR_rpt"/>
</dbReference>
<dbReference type="Pfam" id="PF00069">
    <property type="entry name" value="Pkinase"/>
    <property type="match status" value="1"/>
</dbReference>
<dbReference type="CDD" id="cd14014">
    <property type="entry name" value="STKc_PknB_like"/>
    <property type="match status" value="1"/>
</dbReference>
<dbReference type="EMBL" id="FPBD01000010">
    <property type="protein sequence ID" value="SFU14741.1"/>
    <property type="molecule type" value="Genomic_DNA"/>
</dbReference>
<feature type="domain" description="Protein kinase" evidence="3">
    <location>
        <begin position="1"/>
        <end position="321"/>
    </location>
</feature>
<dbReference type="GO" id="GO:0004672">
    <property type="term" value="F:protein kinase activity"/>
    <property type="evidence" value="ECO:0007669"/>
    <property type="project" value="InterPro"/>
</dbReference>
<accession>A0A1I7DSQ3</accession>
<dbReference type="GO" id="GO:0005737">
    <property type="term" value="C:cytoplasm"/>
    <property type="evidence" value="ECO:0007669"/>
    <property type="project" value="TreeGrafter"/>
</dbReference>
<proteinExistence type="predicted"/>
<gene>
    <name evidence="4" type="ORF">SAMN05444141_11057</name>
</gene>
<evidence type="ECO:0000313" key="4">
    <source>
        <dbReference type="EMBL" id="SFU14741.1"/>
    </source>
</evidence>
<dbReference type="SMART" id="SM00028">
    <property type="entry name" value="TPR"/>
    <property type="match status" value="4"/>
</dbReference>
<name>A0A1I7DSQ3_9HYPH</name>
<dbReference type="PANTHER" id="PTHR16305">
    <property type="entry name" value="TESTICULAR SOLUBLE ADENYLYL CYCLASE"/>
    <property type="match status" value="1"/>
</dbReference>
<keyword evidence="2" id="KW-0067">ATP-binding</keyword>
<dbReference type="PANTHER" id="PTHR16305:SF28">
    <property type="entry name" value="GUANYLATE CYCLASE DOMAIN-CONTAINING PROTEIN"/>
    <property type="match status" value="1"/>
</dbReference>
<dbReference type="InterPro" id="IPR008271">
    <property type="entry name" value="Ser/Thr_kinase_AS"/>
</dbReference>
<evidence type="ECO:0000259" key="3">
    <source>
        <dbReference type="PROSITE" id="PS50011"/>
    </source>
</evidence>
<dbReference type="Gene3D" id="3.40.50.300">
    <property type="entry name" value="P-loop containing nucleotide triphosphate hydrolases"/>
    <property type="match status" value="1"/>
</dbReference>
<dbReference type="Gene3D" id="3.30.200.20">
    <property type="entry name" value="Phosphorylase Kinase, domain 1"/>
    <property type="match status" value="1"/>
</dbReference>
<dbReference type="Proteomes" id="UP000183371">
    <property type="component" value="Unassembled WGS sequence"/>
</dbReference>
<evidence type="ECO:0000313" key="5">
    <source>
        <dbReference type="Proteomes" id="UP000183371"/>
    </source>
</evidence>
<dbReference type="InterPro" id="IPR011009">
    <property type="entry name" value="Kinase-like_dom_sf"/>
</dbReference>
<evidence type="ECO:0000256" key="2">
    <source>
        <dbReference type="ARBA" id="ARBA00022840"/>
    </source>
</evidence>
<dbReference type="SUPFAM" id="SSF52540">
    <property type="entry name" value="P-loop containing nucleoside triphosphate hydrolases"/>
    <property type="match status" value="1"/>
</dbReference>
<evidence type="ECO:0000256" key="1">
    <source>
        <dbReference type="ARBA" id="ARBA00022741"/>
    </source>
</evidence>
<keyword evidence="5" id="KW-1185">Reference proteome</keyword>
<dbReference type="SUPFAM" id="SSF48452">
    <property type="entry name" value="TPR-like"/>
    <property type="match status" value="2"/>
</dbReference>
<dbReference type="PROSITE" id="PS00108">
    <property type="entry name" value="PROTEIN_KINASE_ST"/>
    <property type="match status" value="1"/>
</dbReference>
<keyword evidence="1" id="KW-0547">Nucleotide-binding</keyword>
<dbReference type="InterPro" id="IPR011990">
    <property type="entry name" value="TPR-like_helical_dom_sf"/>
</dbReference>
<dbReference type="GO" id="GO:0004016">
    <property type="term" value="F:adenylate cyclase activity"/>
    <property type="evidence" value="ECO:0007669"/>
    <property type="project" value="TreeGrafter"/>
</dbReference>
<protein>
    <submittedName>
        <fullName evidence="4">Predicted ATPase</fullName>
    </submittedName>
</protein>
<dbReference type="GO" id="GO:0005524">
    <property type="term" value="F:ATP binding"/>
    <property type="evidence" value="ECO:0007669"/>
    <property type="project" value="UniProtKB-KW"/>
</dbReference>
<dbReference type="InterPro" id="IPR041664">
    <property type="entry name" value="AAA_16"/>
</dbReference>
<dbReference type="SMART" id="SM00220">
    <property type="entry name" value="S_TKc"/>
    <property type="match status" value="1"/>
</dbReference>
<dbReference type="Gene3D" id="1.25.40.10">
    <property type="entry name" value="Tetratricopeptide repeat domain"/>
    <property type="match status" value="1"/>
</dbReference>
<organism evidence="4 5">
    <name type="scientific">Pseudovibrio denitrificans</name>
    <dbReference type="NCBI Taxonomy" id="258256"/>
    <lineage>
        <taxon>Bacteria</taxon>
        <taxon>Pseudomonadati</taxon>
        <taxon>Pseudomonadota</taxon>
        <taxon>Alphaproteobacteria</taxon>
        <taxon>Hyphomicrobiales</taxon>
        <taxon>Stappiaceae</taxon>
        <taxon>Pseudovibrio</taxon>
    </lineage>
</organism>